<evidence type="ECO:0000313" key="2">
    <source>
        <dbReference type="EMBL" id="KAJ0976136.1"/>
    </source>
</evidence>
<proteinExistence type="predicted"/>
<name>A0A9D5CML6_9LILI</name>
<organism evidence="2 3">
    <name type="scientific">Dioscorea zingiberensis</name>
    <dbReference type="NCBI Taxonomy" id="325984"/>
    <lineage>
        <taxon>Eukaryota</taxon>
        <taxon>Viridiplantae</taxon>
        <taxon>Streptophyta</taxon>
        <taxon>Embryophyta</taxon>
        <taxon>Tracheophyta</taxon>
        <taxon>Spermatophyta</taxon>
        <taxon>Magnoliopsida</taxon>
        <taxon>Liliopsida</taxon>
        <taxon>Dioscoreales</taxon>
        <taxon>Dioscoreaceae</taxon>
        <taxon>Dioscorea</taxon>
    </lineage>
</organism>
<dbReference type="EMBL" id="JAGGNH010000004">
    <property type="protein sequence ID" value="KAJ0976136.1"/>
    <property type="molecule type" value="Genomic_DNA"/>
</dbReference>
<dbReference type="AlphaFoldDB" id="A0A9D5CML6"/>
<feature type="region of interest" description="Disordered" evidence="1">
    <location>
        <begin position="1"/>
        <end position="26"/>
    </location>
</feature>
<dbReference type="PANTHER" id="PTHR34567:SF3">
    <property type="entry name" value="FK506-BINDING-LIKE PROTEIN"/>
    <property type="match status" value="1"/>
</dbReference>
<accession>A0A9D5CML6</accession>
<gene>
    <name evidence="2" type="ORF">J5N97_018101</name>
</gene>
<dbReference type="Proteomes" id="UP001085076">
    <property type="component" value="Miscellaneous, Linkage group lg04"/>
</dbReference>
<dbReference type="OrthoDB" id="1899291at2759"/>
<sequence length="337" mass="39122">MGEWKRASSWKSSRGHNGPPKHWRPPLHPGSWDTNIPWWERKFLAYVSPIPLEELNLARSSMSIYKNVLEWDDSAALEAFQKAKSRFWAKINGLRSDVSLPDPDMYIDEVNHDAIIDPELIEDLYKEPPEPANQDVNENVGLNYSIFTDKPIPATGWDDAEEPASSSAFPVLPQSANWDVHIEKPTRLNAWSDANNHFPPCCTNAAEQQYSGWDVNADYSNAWNPVNYEGNGDRGNKRTDGFMQNEEWVNNQDNMWDNRINKSWGPCQSNYDSGGRYSRKRYRGRFGSGQMNSRFQADDHQRNNNWRNCRGRNHRIHPSEHTFYNRQPTSQMWDSRC</sequence>
<evidence type="ECO:0000313" key="3">
    <source>
        <dbReference type="Proteomes" id="UP001085076"/>
    </source>
</evidence>
<reference evidence="2" key="1">
    <citation type="submission" date="2021-03" db="EMBL/GenBank/DDBJ databases">
        <authorList>
            <person name="Li Z."/>
            <person name="Yang C."/>
        </authorList>
    </citation>
    <scope>NUCLEOTIDE SEQUENCE</scope>
    <source>
        <strain evidence="2">Dzin_1.0</strain>
        <tissue evidence="2">Leaf</tissue>
    </source>
</reference>
<keyword evidence="3" id="KW-1185">Reference proteome</keyword>
<evidence type="ECO:0000256" key="1">
    <source>
        <dbReference type="SAM" id="MobiDB-lite"/>
    </source>
</evidence>
<protein>
    <submittedName>
        <fullName evidence="2">Uncharacterized protein</fullName>
    </submittedName>
</protein>
<comment type="caution">
    <text evidence="2">The sequence shown here is derived from an EMBL/GenBank/DDBJ whole genome shotgun (WGS) entry which is preliminary data.</text>
</comment>
<dbReference type="PANTHER" id="PTHR34567">
    <property type="entry name" value="FK506-BINDING-LIKE PROTEIN"/>
    <property type="match status" value="1"/>
</dbReference>
<reference evidence="2" key="2">
    <citation type="journal article" date="2022" name="Hortic Res">
        <title>The genome of Dioscorea zingiberensis sheds light on the biosynthesis, origin and evolution of the medicinally important diosgenin saponins.</title>
        <authorList>
            <person name="Li Y."/>
            <person name="Tan C."/>
            <person name="Li Z."/>
            <person name="Guo J."/>
            <person name="Li S."/>
            <person name="Chen X."/>
            <person name="Wang C."/>
            <person name="Dai X."/>
            <person name="Yang H."/>
            <person name="Song W."/>
            <person name="Hou L."/>
            <person name="Xu J."/>
            <person name="Tong Z."/>
            <person name="Xu A."/>
            <person name="Yuan X."/>
            <person name="Wang W."/>
            <person name="Yang Q."/>
            <person name="Chen L."/>
            <person name="Sun Z."/>
            <person name="Wang K."/>
            <person name="Pan B."/>
            <person name="Chen J."/>
            <person name="Bao Y."/>
            <person name="Liu F."/>
            <person name="Qi X."/>
            <person name="Gang D.R."/>
            <person name="Wen J."/>
            <person name="Li J."/>
        </authorList>
    </citation>
    <scope>NUCLEOTIDE SEQUENCE</scope>
    <source>
        <strain evidence="2">Dzin_1.0</strain>
    </source>
</reference>